<dbReference type="GO" id="GO:0005886">
    <property type="term" value="C:plasma membrane"/>
    <property type="evidence" value="ECO:0007669"/>
    <property type="project" value="UniProtKB-SubCell"/>
</dbReference>
<evidence type="ECO:0000313" key="10">
    <source>
        <dbReference type="EMBL" id="THG35831.1"/>
    </source>
</evidence>
<accession>A0A4S4FZM6</accession>
<reference evidence="10 11" key="1">
    <citation type="submission" date="2019-04" db="EMBL/GenBank/DDBJ databases">
        <authorList>
            <person name="Jiang L."/>
        </authorList>
    </citation>
    <scope>NUCLEOTIDE SEQUENCE [LARGE SCALE GENOMIC DNA]</scope>
    <source>
        <strain evidence="10 11">YIM 131861</strain>
    </source>
</reference>
<evidence type="ECO:0000256" key="4">
    <source>
        <dbReference type="ARBA" id="ARBA00022989"/>
    </source>
</evidence>
<evidence type="ECO:0000313" key="11">
    <source>
        <dbReference type="Proteomes" id="UP000307380"/>
    </source>
</evidence>
<keyword evidence="6" id="KW-0175">Coiled coil</keyword>
<comment type="subcellular location">
    <subcellularLocation>
        <location evidence="1">Cell membrane</location>
        <topology evidence="1">Multi-pass membrane protein</topology>
    </subcellularLocation>
</comment>
<dbReference type="OrthoDB" id="3298527at2"/>
<dbReference type="Pfam" id="PF13396">
    <property type="entry name" value="PLDc_N"/>
    <property type="match status" value="1"/>
</dbReference>
<keyword evidence="4 8" id="KW-1133">Transmembrane helix</keyword>
<evidence type="ECO:0000256" key="8">
    <source>
        <dbReference type="SAM" id="Phobius"/>
    </source>
</evidence>
<evidence type="ECO:0000259" key="9">
    <source>
        <dbReference type="Pfam" id="PF13396"/>
    </source>
</evidence>
<evidence type="ECO:0000256" key="1">
    <source>
        <dbReference type="ARBA" id="ARBA00004651"/>
    </source>
</evidence>
<dbReference type="EMBL" id="SSSN01000003">
    <property type="protein sequence ID" value="THG35831.1"/>
    <property type="molecule type" value="Genomic_DNA"/>
</dbReference>
<dbReference type="AlphaFoldDB" id="A0A4S4FZM6"/>
<evidence type="ECO:0000256" key="5">
    <source>
        <dbReference type="ARBA" id="ARBA00023136"/>
    </source>
</evidence>
<sequence>MISVISLLLIIGALVDIISRPDDEVKHLPKLVWVILVVFLPLIGSVVWFAVGREYAPRVPRQRTARSAAPVFEPLPARKSTEEQIAELDREIEYYQKRARLKELQMGSTPLAIEGSKADTDAPMLEPLPERRAINPET</sequence>
<name>A0A4S4FZM6_9MICO</name>
<feature type="compositionally biased region" description="Basic and acidic residues" evidence="7">
    <location>
        <begin position="128"/>
        <end position="138"/>
    </location>
</feature>
<evidence type="ECO:0000256" key="7">
    <source>
        <dbReference type="SAM" id="MobiDB-lite"/>
    </source>
</evidence>
<keyword evidence="2" id="KW-1003">Cell membrane</keyword>
<feature type="transmembrane region" description="Helical" evidence="8">
    <location>
        <begin position="31"/>
        <end position="51"/>
    </location>
</feature>
<protein>
    <submittedName>
        <fullName evidence="10">PLDc_N domain-containing protein</fullName>
    </submittedName>
</protein>
<feature type="coiled-coil region" evidence="6">
    <location>
        <begin position="78"/>
        <end position="105"/>
    </location>
</feature>
<feature type="region of interest" description="Disordered" evidence="7">
    <location>
        <begin position="112"/>
        <end position="138"/>
    </location>
</feature>
<dbReference type="Proteomes" id="UP000307380">
    <property type="component" value="Unassembled WGS sequence"/>
</dbReference>
<keyword evidence="5 8" id="KW-0472">Membrane</keyword>
<organism evidence="10 11">
    <name type="scientific">Orlajensenia flava</name>
    <dbReference type="NCBI Taxonomy" id="2565934"/>
    <lineage>
        <taxon>Bacteria</taxon>
        <taxon>Bacillati</taxon>
        <taxon>Actinomycetota</taxon>
        <taxon>Actinomycetes</taxon>
        <taxon>Micrococcales</taxon>
        <taxon>Microbacteriaceae</taxon>
        <taxon>Orlajensenia</taxon>
    </lineage>
</organism>
<dbReference type="InterPro" id="IPR027379">
    <property type="entry name" value="CLS_N"/>
</dbReference>
<keyword evidence="3 8" id="KW-0812">Transmembrane</keyword>
<gene>
    <name evidence="10" type="ORF">E6C70_01825</name>
</gene>
<proteinExistence type="predicted"/>
<evidence type="ECO:0000256" key="3">
    <source>
        <dbReference type="ARBA" id="ARBA00022692"/>
    </source>
</evidence>
<feature type="domain" description="Cardiolipin synthase N-terminal" evidence="9">
    <location>
        <begin position="9"/>
        <end position="53"/>
    </location>
</feature>
<evidence type="ECO:0000256" key="2">
    <source>
        <dbReference type="ARBA" id="ARBA00022475"/>
    </source>
</evidence>
<evidence type="ECO:0000256" key="6">
    <source>
        <dbReference type="SAM" id="Coils"/>
    </source>
</evidence>
<keyword evidence="11" id="KW-1185">Reference proteome</keyword>
<comment type="caution">
    <text evidence="10">The sequence shown here is derived from an EMBL/GenBank/DDBJ whole genome shotgun (WGS) entry which is preliminary data.</text>
</comment>